<sequence length="68" mass="7556">MCIIAFIDEATTVKKILEYIGEANQPPRIAPARGPPLWEVVEPAGNDPHWAAPAQPAPESEFDQRFAW</sequence>
<name>A0A5S4EL70_9PROT</name>
<evidence type="ECO:0000313" key="1">
    <source>
        <dbReference type="EMBL" id="TMQ76118.1"/>
    </source>
</evidence>
<dbReference type="Proteomes" id="UP000306324">
    <property type="component" value="Unassembled WGS sequence"/>
</dbReference>
<protein>
    <submittedName>
        <fullName evidence="1">Uncharacterized protein</fullName>
    </submittedName>
</protein>
<dbReference type="RefSeq" id="WP_138678441.1">
    <property type="nucleotide sequence ID" value="NZ_SWAD01000063.1"/>
</dbReference>
<evidence type="ECO:0000313" key="2">
    <source>
        <dbReference type="Proteomes" id="UP000306324"/>
    </source>
</evidence>
<proteinExistence type="predicted"/>
<gene>
    <name evidence="1" type="ORF">ACCUM_0112</name>
</gene>
<dbReference type="OrthoDB" id="5773107at2"/>
<dbReference type="EMBL" id="SWAD01000063">
    <property type="protein sequence ID" value="TMQ76118.1"/>
    <property type="molecule type" value="Genomic_DNA"/>
</dbReference>
<accession>A0A5S4EL70</accession>
<organism evidence="1 2">
    <name type="scientific">Candidatus Accumulibacter phosphatis</name>
    <dbReference type="NCBI Taxonomy" id="327160"/>
    <lineage>
        <taxon>Bacteria</taxon>
        <taxon>Pseudomonadati</taxon>
        <taxon>Pseudomonadota</taxon>
        <taxon>Betaproteobacteria</taxon>
        <taxon>Candidatus Accumulibacter</taxon>
    </lineage>
</organism>
<comment type="caution">
    <text evidence="1">The sequence shown here is derived from an EMBL/GenBank/DDBJ whole genome shotgun (WGS) entry which is preliminary data.</text>
</comment>
<reference evidence="1 2" key="1">
    <citation type="submission" date="2019-04" db="EMBL/GenBank/DDBJ databases">
        <title>A novel phosphate-accumulating bacterium identified in bioreactor for phosphate removal from wastewater.</title>
        <authorList>
            <person name="Kotlyarov R.Y."/>
            <person name="Beletsky A.V."/>
            <person name="Kallistova A.Y."/>
            <person name="Dorofeev A.G."/>
            <person name="Nikolaev Y.Y."/>
            <person name="Pimenov N.V."/>
            <person name="Ravin N.V."/>
            <person name="Mardanov A.V."/>
        </authorList>
    </citation>
    <scope>NUCLEOTIDE SEQUENCE [LARGE SCALE GENOMIC DNA]</scope>
    <source>
        <strain evidence="1 2">Bin19</strain>
    </source>
</reference>
<dbReference type="AlphaFoldDB" id="A0A5S4EL70"/>
<keyword evidence="2" id="KW-1185">Reference proteome</keyword>